<dbReference type="EMBL" id="UINC01089721">
    <property type="protein sequence ID" value="SVC41048.1"/>
    <property type="molecule type" value="Genomic_DNA"/>
</dbReference>
<dbReference type="GO" id="GO:0030170">
    <property type="term" value="F:pyridoxal phosphate binding"/>
    <property type="evidence" value="ECO:0007669"/>
    <property type="project" value="TreeGrafter"/>
</dbReference>
<dbReference type="PANTHER" id="PTHR30244">
    <property type="entry name" value="TRANSAMINASE"/>
    <property type="match status" value="1"/>
</dbReference>
<organism evidence="1">
    <name type="scientific">marine metagenome</name>
    <dbReference type="NCBI Taxonomy" id="408172"/>
    <lineage>
        <taxon>unclassified sequences</taxon>
        <taxon>metagenomes</taxon>
        <taxon>ecological metagenomes</taxon>
    </lineage>
</organism>
<sequence length="239" mass="27486">MDSLIKMSEKNDFKIIEDAAHAFGSTYKGRKIGSFGHATCFSFDPIKVITCGEGGAVVLKDNVIAEEIRRKRILGKNKDTWHRYNNERSWFYEVTTTGYRYHMSNINAAIGLVQLSKLDQFIARRREICQQYDNVFKGLASIHPLKINYDDVSPFMYIVRIPGKQIEFMSFLEEKGIGTGVHYIANHVHSLFKKYTTKEMPRTEKLWQEIVTLPLHCGLSDNDVQIVIKNVLAFERIAS</sequence>
<protein>
    <recommendedName>
        <fullName evidence="2">DegT/DnrJ/EryC1/StrS aminotransferase family protein</fullName>
    </recommendedName>
</protein>
<evidence type="ECO:0000313" key="1">
    <source>
        <dbReference type="EMBL" id="SVC41048.1"/>
    </source>
</evidence>
<dbReference type="InterPro" id="IPR000653">
    <property type="entry name" value="DegT/StrS_aminotransferase"/>
</dbReference>
<accession>A0A382LWZ7</accession>
<dbReference type="PANTHER" id="PTHR30244:SF34">
    <property type="entry name" value="DTDP-4-AMINO-4,6-DIDEOXYGALACTOSE TRANSAMINASE"/>
    <property type="match status" value="1"/>
</dbReference>
<dbReference type="AlphaFoldDB" id="A0A382LWZ7"/>
<dbReference type="SUPFAM" id="SSF53383">
    <property type="entry name" value="PLP-dependent transferases"/>
    <property type="match status" value="1"/>
</dbReference>
<dbReference type="Pfam" id="PF01041">
    <property type="entry name" value="DegT_DnrJ_EryC1"/>
    <property type="match status" value="1"/>
</dbReference>
<evidence type="ECO:0008006" key="2">
    <source>
        <dbReference type="Google" id="ProtNLM"/>
    </source>
</evidence>
<gene>
    <name evidence="1" type="ORF">METZ01_LOCUS293902</name>
</gene>
<reference evidence="1" key="1">
    <citation type="submission" date="2018-05" db="EMBL/GenBank/DDBJ databases">
        <authorList>
            <person name="Lanie J.A."/>
            <person name="Ng W.-L."/>
            <person name="Kazmierczak K.M."/>
            <person name="Andrzejewski T.M."/>
            <person name="Davidsen T.M."/>
            <person name="Wayne K.J."/>
            <person name="Tettelin H."/>
            <person name="Glass J.I."/>
            <person name="Rusch D."/>
            <person name="Podicherti R."/>
            <person name="Tsui H.-C.T."/>
            <person name="Winkler M.E."/>
        </authorList>
    </citation>
    <scope>NUCLEOTIDE SEQUENCE</scope>
</reference>
<name>A0A382LWZ7_9ZZZZ</name>
<dbReference type="InterPro" id="IPR015424">
    <property type="entry name" value="PyrdxlP-dep_Trfase"/>
</dbReference>
<dbReference type="GO" id="GO:0008483">
    <property type="term" value="F:transaminase activity"/>
    <property type="evidence" value="ECO:0007669"/>
    <property type="project" value="TreeGrafter"/>
</dbReference>
<proteinExistence type="predicted"/>
<dbReference type="Gene3D" id="3.40.640.10">
    <property type="entry name" value="Type I PLP-dependent aspartate aminotransferase-like (Major domain)"/>
    <property type="match status" value="1"/>
</dbReference>
<dbReference type="GO" id="GO:0000271">
    <property type="term" value="P:polysaccharide biosynthetic process"/>
    <property type="evidence" value="ECO:0007669"/>
    <property type="project" value="TreeGrafter"/>
</dbReference>
<dbReference type="InterPro" id="IPR015421">
    <property type="entry name" value="PyrdxlP-dep_Trfase_major"/>
</dbReference>